<accession>A0A644V5D4</accession>
<gene>
    <name evidence="2" type="ORF">SDC9_32496</name>
</gene>
<name>A0A644V5D4_9ZZZZ</name>
<feature type="domain" description="DUF4429" evidence="1">
    <location>
        <begin position="18"/>
        <end position="100"/>
    </location>
</feature>
<dbReference type="EMBL" id="VSSQ01000223">
    <property type="protein sequence ID" value="MPL86514.1"/>
    <property type="molecule type" value="Genomic_DNA"/>
</dbReference>
<dbReference type="AlphaFoldDB" id="A0A644V5D4"/>
<proteinExistence type="predicted"/>
<organism evidence="2">
    <name type="scientific">bioreactor metagenome</name>
    <dbReference type="NCBI Taxonomy" id="1076179"/>
    <lineage>
        <taxon>unclassified sequences</taxon>
        <taxon>metagenomes</taxon>
        <taxon>ecological metagenomes</taxon>
    </lineage>
</organism>
<dbReference type="InterPro" id="IPR027860">
    <property type="entry name" value="DUF4429"/>
</dbReference>
<evidence type="ECO:0000259" key="1">
    <source>
        <dbReference type="Pfam" id="PF14472"/>
    </source>
</evidence>
<protein>
    <recommendedName>
        <fullName evidence="1">DUF4429 domain-containing protein</fullName>
    </recommendedName>
</protein>
<sequence>MAELFVKGINGQMWVNRERVLISKKGVLSTLLFGKGKEHVIKLSKIQKVNFQSAGWSCNGFLRFQVGGNDEKNIDILQARKDENTLVFNGENNLAAVKVRNFIEKIINNGKDPE</sequence>
<evidence type="ECO:0000313" key="2">
    <source>
        <dbReference type="EMBL" id="MPL86514.1"/>
    </source>
</evidence>
<comment type="caution">
    <text evidence="2">The sequence shown here is derived from an EMBL/GenBank/DDBJ whole genome shotgun (WGS) entry which is preliminary data.</text>
</comment>
<reference evidence="2" key="1">
    <citation type="submission" date="2019-08" db="EMBL/GenBank/DDBJ databases">
        <authorList>
            <person name="Kucharzyk K."/>
            <person name="Murdoch R.W."/>
            <person name="Higgins S."/>
            <person name="Loffler F."/>
        </authorList>
    </citation>
    <scope>NUCLEOTIDE SEQUENCE</scope>
</reference>
<dbReference type="Pfam" id="PF14472">
    <property type="entry name" value="DUF4429"/>
    <property type="match status" value="1"/>
</dbReference>